<dbReference type="EMBL" id="JAODAN010000001">
    <property type="protein sequence ID" value="KAK1927260.1"/>
    <property type="molecule type" value="Genomic_DNA"/>
</dbReference>
<dbReference type="Pfam" id="PF08583">
    <property type="entry name" value="Cmc1"/>
    <property type="match status" value="1"/>
</dbReference>
<keyword evidence="3" id="KW-0472">Membrane</keyword>
<evidence type="ECO:0000256" key="3">
    <source>
        <dbReference type="RuleBase" id="RU364104"/>
    </source>
</evidence>
<sequence>MHPPLGVPAKQLVCGDLIAALQECHDRGILYKWSGACNSEKDALTMCLRKERIDRTTKNREESKVRNAKKYAAWAKLREEEKE</sequence>
<dbReference type="InterPro" id="IPR013892">
    <property type="entry name" value="Cyt_c_biogenesis_Cmc1-like"/>
</dbReference>
<keyword evidence="3" id="KW-0143">Chaperone</keyword>
<keyword evidence="3" id="KW-0496">Mitochondrion</keyword>
<accession>A0AAD9L8L1</accession>
<evidence type="ECO:0000313" key="5">
    <source>
        <dbReference type="Proteomes" id="UP001182556"/>
    </source>
</evidence>
<dbReference type="GO" id="GO:0005743">
    <property type="term" value="C:mitochondrial inner membrane"/>
    <property type="evidence" value="ECO:0007669"/>
    <property type="project" value="UniProtKB-SubCell"/>
</dbReference>
<keyword evidence="5" id="KW-1185">Reference proteome</keyword>
<organism evidence="4 5">
    <name type="scientific">Papiliotrema laurentii</name>
    <name type="common">Cryptococcus laurentii</name>
    <dbReference type="NCBI Taxonomy" id="5418"/>
    <lineage>
        <taxon>Eukaryota</taxon>
        <taxon>Fungi</taxon>
        <taxon>Dikarya</taxon>
        <taxon>Basidiomycota</taxon>
        <taxon>Agaricomycotina</taxon>
        <taxon>Tremellomycetes</taxon>
        <taxon>Tremellales</taxon>
        <taxon>Rhynchogastremaceae</taxon>
        <taxon>Papiliotrema</taxon>
    </lineage>
</organism>
<evidence type="ECO:0000256" key="2">
    <source>
        <dbReference type="ARBA" id="ARBA00023157"/>
    </source>
</evidence>
<comment type="similarity">
    <text evidence="1 3">Belongs to the CMC family.</text>
</comment>
<keyword evidence="3" id="KW-0999">Mitochondrion inner membrane</keyword>
<comment type="subcellular location">
    <subcellularLocation>
        <location evidence="3">Mitochondrion inner membrane</location>
    </subcellularLocation>
</comment>
<evidence type="ECO:0000256" key="1">
    <source>
        <dbReference type="ARBA" id="ARBA00007347"/>
    </source>
</evidence>
<dbReference type="Proteomes" id="UP001182556">
    <property type="component" value="Unassembled WGS sequence"/>
</dbReference>
<reference evidence="4" key="1">
    <citation type="submission" date="2023-02" db="EMBL/GenBank/DDBJ databases">
        <title>Identification and recombinant expression of a fungal hydrolase from Papiliotrema laurentii that hydrolyzes apple cutin and clears colloidal polyester polyurethane.</title>
        <authorList>
            <consortium name="DOE Joint Genome Institute"/>
            <person name="Roman V.A."/>
            <person name="Bojanowski C."/>
            <person name="Crable B.R."/>
            <person name="Wagner D.N."/>
            <person name="Hung C.S."/>
            <person name="Nadeau L.J."/>
            <person name="Schratz L."/>
            <person name="Haridas S."/>
            <person name="Pangilinan J."/>
            <person name="Lipzen A."/>
            <person name="Na H."/>
            <person name="Yan M."/>
            <person name="Ng V."/>
            <person name="Grigoriev I.V."/>
            <person name="Spatafora J.W."/>
            <person name="Barlow D."/>
            <person name="Biffinger J."/>
            <person name="Kelley-Loughnane N."/>
            <person name="Varaljay V.A."/>
            <person name="Crookes-Goodson W.J."/>
        </authorList>
    </citation>
    <scope>NUCLEOTIDE SEQUENCE</scope>
    <source>
        <strain evidence="4">5307AH</strain>
    </source>
</reference>
<comment type="caution">
    <text evidence="4">The sequence shown here is derived from an EMBL/GenBank/DDBJ whole genome shotgun (WGS) entry which is preliminary data.</text>
</comment>
<gene>
    <name evidence="4" type="ORF">DB88DRAFT_477402</name>
</gene>
<dbReference type="AlphaFoldDB" id="A0AAD9L8L1"/>
<evidence type="ECO:0000313" key="4">
    <source>
        <dbReference type="EMBL" id="KAK1927260.1"/>
    </source>
</evidence>
<proteinExistence type="inferred from homology"/>
<protein>
    <recommendedName>
        <fullName evidence="3">COX assembly mitochondrial protein</fullName>
    </recommendedName>
</protein>
<comment type="function">
    <text evidence="3">Required for mitochondrial cytochrome c oxidase (COX) assembly and respiration.</text>
</comment>
<keyword evidence="2" id="KW-1015">Disulfide bond</keyword>
<name>A0AAD9L8L1_PAPLA</name>